<accession>A0A1Y1W2Z3</accession>
<keyword evidence="10" id="KW-0808">Transferase</keyword>
<feature type="domain" description="GH15-like" evidence="7">
    <location>
        <begin position="12"/>
        <end position="844"/>
    </location>
</feature>
<sequence length="1326" mass="147164">MTKSRLEPAGTILSRQHPVTGLIPASVAITTHGNYQDAWVRDNVNSILAVYGLALAYRRVDDNQGRAYELEHAVVKLMRGLLFSMSRQSAKVEKFKYTHNPLDSLHAKYDTGTGSTVVEDNAWGHLQIDATSIFLLMLAQMTANGLQIVFTQDEVDFVQNLVFYIEQAYAFGEYGAWERGSKQNTGILELNSSSIGIVVGALRAIHGLNLFGARGGPKSVIHCFNDETTRCYQTLLSQLPRESNSKEIDGAILSAIGFPSFAVCDAKLCDKVYEEIVRKLRGRYGLKRFLKDGHQLHYEERELEIFKDVESEWPLFFTYIILGAQFTDKKEIADEYMAAIKPLLYDSRTHKPMCQDPSVSLDDVLHGDHFPLIPELFYVPLEAIEKEKANPRSQDREPNENLPLVWANSLFYLGRLIHEGLLEPAEFDPLNCRANAMRTDPTNSVVQVVLLSEDAALKEELAVHGLETQTPADCKPVRVLNCSSLVDVYSRLGQNEKLGLTGRPARPLGTLATSNLYRMQGQLYAFTPNFLNSSDFYLTADSDYLVSSITNELQFISANFTSSGRPTLVLPLTHAMFNAHNANESIGTRHRSLLSFIKDLRAGVVPGVRVRVTQMAEAVPTSHISSLDFLATARTNPLLDAHMAEERKGSRTPALQAADVPTTPTTPRMTRVSSRHGSMNALHTPIMHSDDSTHSYFNMANSLGQTTPRYKLQQHNVDVTDDFEVLGISTEDEEHDSLQIKTTRVPPATPPMLTLQIGDASQVLAAEEALAASTNLYDQAELLTYLSSCHGLDHRIHRLDATVRELLEEVYERAVASHLWNPVRTAAGLLRKRVPGLDMALAELTARRKIPSIGFGANEVFIKQPMGAAELAAMIDDKYSSEDEILKAMQELAMAAPNIFNGILFLRTHEMVIALREEISRLLSVDEAQAIEELFNSTPFQVKTLLHTVLSGPLLSSTNSFTMIEEDLATQVQAYGSDEEPLRADLPDLSQSSELTLEVQSGGLRAGNFSRIAINGNTIPVIDAVARSIVDLRNFNTSLSHTDSDKLAHFVDEAAQGDCAEKLTPAARHALESLGAAKVREIRARDSWCLIGHKYACRITVPAAKESLRRQSEGPTDILSVTLDLNQVAKPLTPDEQAVLASDSASLLVGPSFGRWLRRRKNDGTLNRVPQGFFPRVYELLRLSPGRGITVKQHTLDKDPLVFDKTPDEYNFALQVEKFLCTSIGDPAERQVMVTLLDVLYVIAAKAENSQQLRDVINVDLDMFDGVVNDPAKLDALQHRLFYDLPHIGRSGMVKYLAAAILANRSEGFIHDPKWVDECERLLSID</sequence>
<comment type="similarity">
    <text evidence="2">Belongs to the phosphorylase b kinase regulatory chain family.</text>
</comment>
<evidence type="ECO:0000259" key="8">
    <source>
        <dbReference type="Pfam" id="PF15711"/>
    </source>
</evidence>
<dbReference type="PANTHER" id="PTHR10749:SF8">
    <property type="entry name" value="PHOSPHORYLASE B KINASE REGULATORY SUBUNIT BETA"/>
    <property type="match status" value="1"/>
</dbReference>
<dbReference type="GeneID" id="63806178"/>
<dbReference type="GO" id="GO:0005964">
    <property type="term" value="C:phosphorylase kinase complex"/>
    <property type="evidence" value="ECO:0007669"/>
    <property type="project" value="TreeGrafter"/>
</dbReference>
<dbReference type="InterPro" id="IPR045583">
    <property type="entry name" value="KPBA/B_C"/>
</dbReference>
<evidence type="ECO:0000256" key="2">
    <source>
        <dbReference type="ARBA" id="ARBA00007128"/>
    </source>
</evidence>
<keyword evidence="3" id="KW-0321">Glycogen metabolism</keyword>
<dbReference type="RefSeq" id="XP_040741777.1">
    <property type="nucleotide sequence ID" value="XM_040889530.1"/>
</dbReference>
<keyword evidence="11" id="KW-1185">Reference proteome</keyword>
<evidence type="ECO:0000256" key="4">
    <source>
        <dbReference type="ARBA" id="ARBA00022860"/>
    </source>
</evidence>
<dbReference type="InterPro" id="IPR012341">
    <property type="entry name" value="6hp_glycosidase-like_sf"/>
</dbReference>
<dbReference type="PANTHER" id="PTHR10749">
    <property type="entry name" value="PHOSPHORYLASE B KINASE REGULATORY SUBUNIT"/>
    <property type="match status" value="1"/>
</dbReference>
<dbReference type="Pfam" id="PF15711">
    <property type="entry name" value="ILEI"/>
    <property type="match status" value="1"/>
</dbReference>
<dbReference type="EMBL" id="MCFD01000011">
    <property type="protein sequence ID" value="ORX67931.1"/>
    <property type="molecule type" value="Genomic_DNA"/>
</dbReference>
<comment type="caution">
    <text evidence="10">The sequence shown here is derived from an EMBL/GenBank/DDBJ whole genome shotgun (WGS) entry which is preliminary data.</text>
</comment>
<gene>
    <name evidence="10" type="ORF">DL89DRAFT_278807</name>
</gene>
<evidence type="ECO:0000259" key="9">
    <source>
        <dbReference type="Pfam" id="PF19292"/>
    </source>
</evidence>
<feature type="domain" description="Phosphorylase b kinase regulatory subunit alpha/beta C-terminal" evidence="9">
    <location>
        <begin position="1152"/>
        <end position="1260"/>
    </location>
</feature>
<dbReference type="Gene3D" id="1.50.10.10">
    <property type="match status" value="1"/>
</dbReference>
<dbReference type="InterPro" id="IPR039477">
    <property type="entry name" value="ILEI/PANDER_dom"/>
</dbReference>
<keyword evidence="4" id="KW-0112">Calmodulin-binding</keyword>
<evidence type="ECO:0000313" key="10">
    <source>
        <dbReference type="EMBL" id="ORX67931.1"/>
    </source>
</evidence>
<protein>
    <submittedName>
        <fullName evidence="10">Phosphorylase kinase alphabeta</fullName>
    </submittedName>
</protein>
<reference evidence="10 11" key="1">
    <citation type="submission" date="2016-07" db="EMBL/GenBank/DDBJ databases">
        <title>Pervasive Adenine N6-methylation of Active Genes in Fungi.</title>
        <authorList>
            <consortium name="DOE Joint Genome Institute"/>
            <person name="Mondo S.J."/>
            <person name="Dannebaum R.O."/>
            <person name="Kuo R.C."/>
            <person name="Labutti K."/>
            <person name="Haridas S."/>
            <person name="Kuo A."/>
            <person name="Salamov A."/>
            <person name="Ahrendt S.R."/>
            <person name="Lipzen A."/>
            <person name="Sullivan W."/>
            <person name="Andreopoulos W.B."/>
            <person name="Clum A."/>
            <person name="Lindquist E."/>
            <person name="Daum C."/>
            <person name="Ramamoorthy G.K."/>
            <person name="Gryganskyi A."/>
            <person name="Culley D."/>
            <person name="Magnuson J.K."/>
            <person name="James T.Y."/>
            <person name="O'Malley M.A."/>
            <person name="Stajich J.E."/>
            <person name="Spatafora J.W."/>
            <person name="Visel A."/>
            <person name="Grigoriev I.V."/>
        </authorList>
    </citation>
    <scope>NUCLEOTIDE SEQUENCE [LARGE SCALE GENOMIC DNA]</scope>
    <source>
        <strain evidence="10 11">ATCC 12442</strain>
    </source>
</reference>
<dbReference type="STRING" id="61395.A0A1Y1W2Z3"/>
<proteinExistence type="inferred from homology"/>
<dbReference type="InterPro" id="IPR008928">
    <property type="entry name" value="6-hairpin_glycosidase_sf"/>
</dbReference>
<keyword evidence="5" id="KW-0119">Carbohydrate metabolism</keyword>
<dbReference type="InterPro" id="IPR008734">
    <property type="entry name" value="PHK_A/B_su"/>
</dbReference>
<evidence type="ECO:0000256" key="6">
    <source>
        <dbReference type="SAM" id="MobiDB-lite"/>
    </source>
</evidence>
<organism evidence="10 11">
    <name type="scientific">Linderina pennispora</name>
    <dbReference type="NCBI Taxonomy" id="61395"/>
    <lineage>
        <taxon>Eukaryota</taxon>
        <taxon>Fungi</taxon>
        <taxon>Fungi incertae sedis</taxon>
        <taxon>Zoopagomycota</taxon>
        <taxon>Kickxellomycotina</taxon>
        <taxon>Kickxellomycetes</taxon>
        <taxon>Kickxellales</taxon>
        <taxon>Kickxellaceae</taxon>
        <taxon>Linderina</taxon>
    </lineage>
</organism>
<dbReference type="UniPathway" id="UPA00163"/>
<dbReference type="GO" id="GO:0016301">
    <property type="term" value="F:kinase activity"/>
    <property type="evidence" value="ECO:0007669"/>
    <property type="project" value="UniProtKB-KW"/>
</dbReference>
<dbReference type="Pfam" id="PF19292">
    <property type="entry name" value="KPBB_C"/>
    <property type="match status" value="1"/>
</dbReference>
<evidence type="ECO:0000313" key="11">
    <source>
        <dbReference type="Proteomes" id="UP000193922"/>
    </source>
</evidence>
<name>A0A1Y1W2Z3_9FUNG</name>
<keyword evidence="10" id="KW-0418">Kinase</keyword>
<dbReference type="GO" id="GO:0005516">
    <property type="term" value="F:calmodulin binding"/>
    <property type="evidence" value="ECO:0007669"/>
    <property type="project" value="UniProtKB-KW"/>
</dbReference>
<dbReference type="InterPro" id="IPR011613">
    <property type="entry name" value="GH15-like"/>
</dbReference>
<dbReference type="Proteomes" id="UP000193922">
    <property type="component" value="Unassembled WGS sequence"/>
</dbReference>
<feature type="domain" description="ILEI/PANDER" evidence="8">
    <location>
        <begin position="1016"/>
        <end position="1094"/>
    </location>
</feature>
<evidence type="ECO:0000256" key="3">
    <source>
        <dbReference type="ARBA" id="ARBA00022600"/>
    </source>
</evidence>
<comment type="pathway">
    <text evidence="1">Glycan biosynthesis; glycogen metabolism.</text>
</comment>
<evidence type="ECO:0000256" key="5">
    <source>
        <dbReference type="ARBA" id="ARBA00023277"/>
    </source>
</evidence>
<dbReference type="Pfam" id="PF00723">
    <property type="entry name" value="Glyco_hydro_15"/>
    <property type="match status" value="1"/>
</dbReference>
<evidence type="ECO:0000259" key="7">
    <source>
        <dbReference type="Pfam" id="PF00723"/>
    </source>
</evidence>
<feature type="region of interest" description="Disordered" evidence="6">
    <location>
        <begin position="646"/>
        <end position="676"/>
    </location>
</feature>
<dbReference type="GO" id="GO:0005977">
    <property type="term" value="P:glycogen metabolic process"/>
    <property type="evidence" value="ECO:0007669"/>
    <property type="project" value="UniProtKB-UniPathway"/>
</dbReference>
<dbReference type="SUPFAM" id="SSF48208">
    <property type="entry name" value="Six-hairpin glycosidases"/>
    <property type="match status" value="1"/>
</dbReference>
<evidence type="ECO:0000256" key="1">
    <source>
        <dbReference type="ARBA" id="ARBA00005131"/>
    </source>
</evidence>
<dbReference type="OrthoDB" id="5971574at2759"/>